<protein>
    <submittedName>
        <fullName evidence="1">Sedlin, N-terminal conserved region family protein</fullName>
    </submittedName>
</protein>
<sequence length="150" mass="17154">MSSSYYFSIIGTKDNPLYELEFSSFKSANISTTDNVPGKSQFPQSTKELLPFIANSSLDLIDDQAFTTNVLNLGKIDQFYGLSINAYVLQSQVKFILCYNSKEESTIKQFFQEVNELYTKCLMNPFYNVDDAIVSPDFDLKIKQLARKYL</sequence>
<dbReference type="EMBL" id="JABWAD010000027">
    <property type="protein sequence ID" value="KAF6070234.1"/>
    <property type="molecule type" value="Genomic_DNA"/>
</dbReference>
<proteinExistence type="predicted"/>
<dbReference type="CDD" id="cd14825">
    <property type="entry name" value="TRAPPC2_sedlin"/>
    <property type="match status" value="1"/>
</dbReference>
<dbReference type="Pfam" id="PF04628">
    <property type="entry name" value="Sedlin_N"/>
    <property type="match status" value="1"/>
</dbReference>
<dbReference type="AlphaFoldDB" id="A0A8H6C2T0"/>
<dbReference type="GO" id="GO:0006888">
    <property type="term" value="P:endoplasmic reticulum to Golgi vesicle-mediated transport"/>
    <property type="evidence" value="ECO:0007669"/>
    <property type="project" value="EnsemblFungi"/>
</dbReference>
<reference evidence="1 2" key="1">
    <citation type="submission" date="2020-03" db="EMBL/GenBank/DDBJ databases">
        <title>FDA dAtabase for Regulatory Grade micrObial Sequences (FDA-ARGOS): Supporting development and validation of Infectious Disease Dx tests.</title>
        <authorList>
            <person name="Campos J."/>
            <person name="Goldberg B."/>
            <person name="Tallon L."/>
            <person name="Sadzewicz L."/>
            <person name="Vavikolanu K."/>
            <person name="Mehta A."/>
            <person name="Aluvathingal J."/>
            <person name="Nadendla S."/>
            <person name="Nandy P."/>
            <person name="Geyer C."/>
            <person name="Yan Y."/>
            <person name="Sichtig H."/>
        </authorList>
    </citation>
    <scope>NUCLEOTIDE SEQUENCE [LARGE SCALE GENOMIC DNA]</scope>
    <source>
        <strain evidence="1 2">FDAARGOS_656</strain>
    </source>
</reference>
<dbReference type="GO" id="GO:1990071">
    <property type="term" value="C:TRAPPII protein complex"/>
    <property type="evidence" value="ECO:0007669"/>
    <property type="project" value="EnsemblFungi"/>
</dbReference>
<dbReference type="SMR" id="A0A8H6C2T0"/>
<evidence type="ECO:0000313" key="1">
    <source>
        <dbReference type="EMBL" id="KAF6070234.1"/>
    </source>
</evidence>
<comment type="caution">
    <text evidence="1">The sequence shown here is derived from an EMBL/GenBank/DDBJ whole genome shotgun (WGS) entry which is preliminary data.</text>
</comment>
<dbReference type="OMA" id="FFQELHE"/>
<organism evidence="1 2">
    <name type="scientific">Candida albicans</name>
    <name type="common">Yeast</name>
    <dbReference type="NCBI Taxonomy" id="5476"/>
    <lineage>
        <taxon>Eukaryota</taxon>
        <taxon>Fungi</taxon>
        <taxon>Dikarya</taxon>
        <taxon>Ascomycota</taxon>
        <taxon>Saccharomycotina</taxon>
        <taxon>Pichiomycetes</taxon>
        <taxon>Debaryomycetaceae</taxon>
        <taxon>Candida/Lodderomyces clade</taxon>
        <taxon>Candida</taxon>
    </lineage>
</organism>
<dbReference type="GO" id="GO:1990072">
    <property type="term" value="C:TRAPPIII protein complex"/>
    <property type="evidence" value="ECO:0007669"/>
    <property type="project" value="EnsemblFungi"/>
</dbReference>
<gene>
    <name evidence="1" type="ORF">FOB64_002316</name>
</gene>
<dbReference type="InterPro" id="IPR011012">
    <property type="entry name" value="Longin-like_dom_sf"/>
</dbReference>
<name>A0A8H6C2T0_CANAX</name>
<dbReference type="GO" id="GO:0065003">
    <property type="term" value="P:protein-containing complex assembly"/>
    <property type="evidence" value="ECO:0007669"/>
    <property type="project" value="EnsemblFungi"/>
</dbReference>
<accession>A0A8H6C2T0</accession>
<dbReference type="PANTHER" id="PTHR12403">
    <property type="entry name" value="TRAFFICKING PROTEIN PARTICLE COMPLEX SUBUNIT 2"/>
    <property type="match status" value="1"/>
</dbReference>
<dbReference type="InterPro" id="IPR006722">
    <property type="entry name" value="Sedlin"/>
</dbReference>
<dbReference type="Gene3D" id="3.30.450.70">
    <property type="match status" value="1"/>
</dbReference>
<dbReference type="GO" id="GO:1990070">
    <property type="term" value="C:TRAPPI protein complex"/>
    <property type="evidence" value="ECO:0007669"/>
    <property type="project" value="EnsemblFungi"/>
</dbReference>
<evidence type="ECO:0000313" key="2">
    <source>
        <dbReference type="Proteomes" id="UP000536275"/>
    </source>
</evidence>
<dbReference type="SUPFAM" id="SSF64356">
    <property type="entry name" value="SNARE-like"/>
    <property type="match status" value="1"/>
</dbReference>
<dbReference type="Proteomes" id="UP000536275">
    <property type="component" value="Unassembled WGS sequence"/>
</dbReference>